<dbReference type="AlphaFoldDB" id="A0A0J6XVL8"/>
<evidence type="ECO:0000313" key="2">
    <source>
        <dbReference type="EMBL" id="KMP00226.1"/>
    </source>
</evidence>
<feature type="region of interest" description="Disordered" evidence="1">
    <location>
        <begin position="69"/>
        <end position="128"/>
    </location>
</feature>
<evidence type="ECO:0000256" key="1">
    <source>
        <dbReference type="SAM" id="MobiDB-lite"/>
    </source>
</evidence>
<gene>
    <name evidence="2" type="ORF">CIRG_00368</name>
</gene>
<dbReference type="EMBL" id="DS028093">
    <property type="protein sequence ID" value="KMP00226.1"/>
    <property type="molecule type" value="Genomic_DNA"/>
</dbReference>
<dbReference type="Proteomes" id="UP000054565">
    <property type="component" value="Unassembled WGS sequence"/>
</dbReference>
<protein>
    <submittedName>
        <fullName evidence="2">Uncharacterized protein</fullName>
    </submittedName>
</protein>
<name>A0A0J6XVL8_COCIT</name>
<evidence type="ECO:0000313" key="3">
    <source>
        <dbReference type="Proteomes" id="UP000054565"/>
    </source>
</evidence>
<sequence>MCFLYQARTKHGDEGQPSQPSVPPPLPPHISFLGNRESCVRSRRHMAPLSYWISRNGILARSCSSQALWSRKRRSTDTSGGGGRRIHQETNSIGYDDRHNPSPVGGETEQTRPFAPGTFKAFDDSQFR</sequence>
<proteinExistence type="predicted"/>
<feature type="region of interest" description="Disordered" evidence="1">
    <location>
        <begin position="7"/>
        <end position="28"/>
    </location>
</feature>
<reference evidence="3" key="1">
    <citation type="journal article" date="2010" name="Genome Res.">
        <title>Population genomic sequencing of Coccidioides fungi reveals recent hybridization and transposon control.</title>
        <authorList>
            <person name="Neafsey D.E."/>
            <person name="Barker B.M."/>
            <person name="Sharpton T.J."/>
            <person name="Stajich J.E."/>
            <person name="Park D.J."/>
            <person name="Whiston E."/>
            <person name="Hung C.-Y."/>
            <person name="McMahan C."/>
            <person name="White J."/>
            <person name="Sykes S."/>
            <person name="Heiman D."/>
            <person name="Young S."/>
            <person name="Zeng Q."/>
            <person name="Abouelleil A."/>
            <person name="Aftuck L."/>
            <person name="Bessette D."/>
            <person name="Brown A."/>
            <person name="FitzGerald M."/>
            <person name="Lui A."/>
            <person name="Macdonald J.P."/>
            <person name="Priest M."/>
            <person name="Orbach M.J."/>
            <person name="Galgiani J.N."/>
            <person name="Kirkland T.N."/>
            <person name="Cole G.T."/>
            <person name="Birren B.W."/>
            <person name="Henn M.R."/>
            <person name="Taylor J.W."/>
            <person name="Rounsley S.D."/>
        </authorList>
    </citation>
    <scope>NUCLEOTIDE SEQUENCE [LARGE SCALE GENOMIC DNA]</scope>
    <source>
        <strain evidence="3">RMSCC 2394</strain>
    </source>
</reference>
<organism evidence="2 3">
    <name type="scientific">Coccidioides immitis RMSCC 2394</name>
    <dbReference type="NCBI Taxonomy" id="404692"/>
    <lineage>
        <taxon>Eukaryota</taxon>
        <taxon>Fungi</taxon>
        <taxon>Dikarya</taxon>
        <taxon>Ascomycota</taxon>
        <taxon>Pezizomycotina</taxon>
        <taxon>Eurotiomycetes</taxon>
        <taxon>Eurotiomycetidae</taxon>
        <taxon>Onygenales</taxon>
        <taxon>Onygenaceae</taxon>
        <taxon>Coccidioides</taxon>
    </lineage>
</organism>
<accession>A0A0J6XVL8</accession>